<dbReference type="Proteomes" id="UP000286271">
    <property type="component" value="Unassembled WGS sequence"/>
</dbReference>
<sequence>MNKSNSSEEKELPLYKETEVRVPIHLKITLTIREAAEYSNIGINKIDSMLKQPNCPFVLYVGTRKLVKRKEFEEYIRRELII</sequence>
<evidence type="ECO:0000313" key="4">
    <source>
        <dbReference type="EMBL" id="RHA91014.1"/>
    </source>
</evidence>
<dbReference type="Proteomes" id="UP000285820">
    <property type="component" value="Unassembled WGS sequence"/>
</dbReference>
<dbReference type="Proteomes" id="UP000095453">
    <property type="component" value="Unassembled WGS sequence"/>
</dbReference>
<dbReference type="Proteomes" id="UP000283492">
    <property type="component" value="Unassembled WGS sequence"/>
</dbReference>
<protein>
    <submittedName>
        <fullName evidence="2">DNA binding domain, excisionase family</fullName>
    </submittedName>
</protein>
<accession>A0A173YAN4</accession>
<reference evidence="8 9" key="2">
    <citation type="submission" date="2018-08" db="EMBL/GenBank/DDBJ databases">
        <title>A genome reference for cultivated species of the human gut microbiota.</title>
        <authorList>
            <person name="Zou Y."/>
            <person name="Xue W."/>
            <person name="Luo G."/>
        </authorList>
    </citation>
    <scope>NUCLEOTIDE SEQUENCE [LARGE SCALE GENOMIC DNA]</scope>
    <source>
        <strain evidence="3 9">AF24-4</strain>
        <strain evidence="5 10">AM27-11</strain>
        <strain evidence="4 8">AM42-1AC</strain>
    </source>
</reference>
<name>A0A173YAN4_9FIRM</name>
<dbReference type="Gene3D" id="3.90.105.50">
    <property type="match status" value="1"/>
</dbReference>
<evidence type="ECO:0000313" key="5">
    <source>
        <dbReference type="EMBL" id="RHE96763.1"/>
    </source>
</evidence>
<dbReference type="Pfam" id="PF09035">
    <property type="entry name" value="Tn916-Xis"/>
    <property type="match status" value="1"/>
</dbReference>
<dbReference type="InterPro" id="IPR015122">
    <property type="entry name" value="Tn916-Xis"/>
</dbReference>
<evidence type="ECO:0000313" key="3">
    <source>
        <dbReference type="EMBL" id="RGR70750.1"/>
    </source>
</evidence>
<evidence type="ECO:0000313" key="2">
    <source>
        <dbReference type="EMBL" id="CUN60630.1"/>
    </source>
</evidence>
<evidence type="ECO:0000313" key="1">
    <source>
        <dbReference type="EMBL" id="CUN01325.1"/>
    </source>
</evidence>
<dbReference type="Proteomes" id="UP000095395">
    <property type="component" value="Unassembled WGS sequence"/>
</dbReference>
<evidence type="ECO:0000313" key="6">
    <source>
        <dbReference type="Proteomes" id="UP000095395"/>
    </source>
</evidence>
<evidence type="ECO:0000313" key="10">
    <source>
        <dbReference type="Proteomes" id="UP000286271"/>
    </source>
</evidence>
<dbReference type="EMBL" id="CYYR01000004">
    <property type="protein sequence ID" value="CUN60630.1"/>
    <property type="molecule type" value="Genomic_DNA"/>
</dbReference>
<dbReference type="EMBL" id="CYXX01000009">
    <property type="protein sequence ID" value="CUN01325.1"/>
    <property type="molecule type" value="Genomic_DNA"/>
</dbReference>
<organism evidence="2 6">
    <name type="scientific">Roseburia inulinivorans</name>
    <dbReference type="NCBI Taxonomy" id="360807"/>
    <lineage>
        <taxon>Bacteria</taxon>
        <taxon>Bacillati</taxon>
        <taxon>Bacillota</taxon>
        <taxon>Clostridia</taxon>
        <taxon>Lachnospirales</taxon>
        <taxon>Lachnospiraceae</taxon>
        <taxon>Roseburia</taxon>
    </lineage>
</organism>
<dbReference type="AlphaFoldDB" id="A0A173YAN4"/>
<dbReference type="EMBL" id="QSKW01000016">
    <property type="protein sequence ID" value="RHE96763.1"/>
    <property type="molecule type" value="Genomic_DNA"/>
</dbReference>
<dbReference type="EMBL" id="QSFX01000003">
    <property type="protein sequence ID" value="RHA91014.1"/>
    <property type="molecule type" value="Genomic_DNA"/>
</dbReference>
<proteinExistence type="predicted"/>
<reference evidence="6 7" key="1">
    <citation type="submission" date="2015-09" db="EMBL/GenBank/DDBJ databases">
        <authorList>
            <consortium name="Pathogen Informatics"/>
        </authorList>
    </citation>
    <scope>NUCLEOTIDE SEQUENCE [LARGE SCALE GENOMIC DNA]</scope>
    <source>
        <strain evidence="2 6">2789STDY5608835</strain>
        <strain evidence="1 7">2789STDY5608887</strain>
    </source>
</reference>
<dbReference type="InterPro" id="IPR038148">
    <property type="entry name" value="Tn1545/Tn916_Xis"/>
</dbReference>
<evidence type="ECO:0000313" key="8">
    <source>
        <dbReference type="Proteomes" id="UP000283492"/>
    </source>
</evidence>
<dbReference type="EMBL" id="QRUN01000002">
    <property type="protein sequence ID" value="RGR70750.1"/>
    <property type="molecule type" value="Genomic_DNA"/>
</dbReference>
<evidence type="ECO:0000313" key="7">
    <source>
        <dbReference type="Proteomes" id="UP000095453"/>
    </source>
</evidence>
<evidence type="ECO:0000313" key="9">
    <source>
        <dbReference type="Proteomes" id="UP000285820"/>
    </source>
</evidence>
<gene>
    <name evidence="5" type="ORF">DW707_10800</name>
    <name evidence="4" type="ORF">DW914_03470</name>
    <name evidence="3" type="ORF">DWY29_02305</name>
    <name evidence="2" type="ORF">ERS852392_00870</name>
    <name evidence="1" type="ORF">ERS852444_01497</name>
</gene>
<dbReference type="RefSeq" id="WP_055168874.1">
    <property type="nucleotide sequence ID" value="NZ_CABJFX010000003.1"/>
</dbReference>